<dbReference type="Proteomes" id="UP000269721">
    <property type="component" value="Unassembled WGS sequence"/>
</dbReference>
<protein>
    <submittedName>
        <fullName evidence="2">Uncharacterized protein</fullName>
    </submittedName>
</protein>
<feature type="compositionally biased region" description="Acidic residues" evidence="1">
    <location>
        <begin position="279"/>
        <end position="290"/>
    </location>
</feature>
<name>A0A4P9WCD2_9FUNG</name>
<feature type="region of interest" description="Disordered" evidence="1">
    <location>
        <begin position="404"/>
        <end position="423"/>
    </location>
</feature>
<keyword evidence="3" id="KW-1185">Reference proteome</keyword>
<feature type="compositionally biased region" description="Pro residues" evidence="1">
    <location>
        <begin position="329"/>
        <end position="338"/>
    </location>
</feature>
<feature type="compositionally biased region" description="Low complexity" evidence="1">
    <location>
        <begin position="339"/>
        <end position="351"/>
    </location>
</feature>
<gene>
    <name evidence="2" type="ORF">BDK51DRAFT_39915</name>
</gene>
<proteinExistence type="predicted"/>
<evidence type="ECO:0000313" key="2">
    <source>
        <dbReference type="EMBL" id="RKO88868.1"/>
    </source>
</evidence>
<evidence type="ECO:0000256" key="1">
    <source>
        <dbReference type="SAM" id="MobiDB-lite"/>
    </source>
</evidence>
<accession>A0A4P9WCD2</accession>
<feature type="compositionally biased region" description="Low complexity" evidence="1">
    <location>
        <begin position="257"/>
        <end position="274"/>
    </location>
</feature>
<feature type="region of interest" description="Disordered" evidence="1">
    <location>
        <begin position="430"/>
        <end position="494"/>
    </location>
</feature>
<organism evidence="2 3">
    <name type="scientific">Blyttiomyces helicus</name>
    <dbReference type="NCBI Taxonomy" id="388810"/>
    <lineage>
        <taxon>Eukaryota</taxon>
        <taxon>Fungi</taxon>
        <taxon>Fungi incertae sedis</taxon>
        <taxon>Chytridiomycota</taxon>
        <taxon>Chytridiomycota incertae sedis</taxon>
        <taxon>Chytridiomycetes</taxon>
        <taxon>Chytridiomycetes incertae sedis</taxon>
        <taxon>Blyttiomyces</taxon>
    </lineage>
</organism>
<evidence type="ECO:0000313" key="3">
    <source>
        <dbReference type="Proteomes" id="UP000269721"/>
    </source>
</evidence>
<feature type="compositionally biased region" description="Polar residues" evidence="1">
    <location>
        <begin position="447"/>
        <end position="467"/>
    </location>
</feature>
<dbReference type="EMBL" id="KZ996431">
    <property type="protein sequence ID" value="RKO88868.1"/>
    <property type="molecule type" value="Genomic_DNA"/>
</dbReference>
<feature type="region of interest" description="Disordered" evidence="1">
    <location>
        <begin position="323"/>
        <end position="380"/>
    </location>
</feature>
<dbReference type="AlphaFoldDB" id="A0A4P9WCD2"/>
<reference evidence="3" key="1">
    <citation type="journal article" date="2018" name="Nat. Microbiol.">
        <title>Leveraging single-cell genomics to expand the fungal tree of life.</title>
        <authorList>
            <person name="Ahrendt S.R."/>
            <person name="Quandt C.A."/>
            <person name="Ciobanu D."/>
            <person name="Clum A."/>
            <person name="Salamov A."/>
            <person name="Andreopoulos B."/>
            <person name="Cheng J.F."/>
            <person name="Woyke T."/>
            <person name="Pelin A."/>
            <person name="Henrissat B."/>
            <person name="Reynolds N.K."/>
            <person name="Benny G.L."/>
            <person name="Smith M.E."/>
            <person name="James T.Y."/>
            <person name="Grigoriev I.V."/>
        </authorList>
    </citation>
    <scope>NUCLEOTIDE SEQUENCE [LARGE SCALE GENOMIC DNA]</scope>
</reference>
<sequence length="535" mass="57821">MASKRPGTPPYPQIHFLLGPSSFARINLHRWRHCRLGLGRNTGFAISCTVTGNGGPRVESGRGRPAGGLPKLPGSLSLADDHIIAQRLMLDALERRNWHAGIDCITDLQARPPGLNASPAAPPAPEVSILVNLLSIHRETPSRELASFGTLLLSTCPPQKLPASSRLNQTSGVCSNSLRSAVHSPAPSCQTFPQLTIVFLSSSPEQITFPPRRPQRHFAALPMKRTRTGHSVKSIQSILSVASSLLSKVFRHGASETDTSSIYSRSSRNASCSSFEPLPETDEDLDVDTPEDSRKRRKSLGFEETAFEQTAPLDIPIVHLSLDSDAAPPAEPTSPSPPYSQQSQSSLTVPFPLSPSPPSHLVPSSFNSSSDAASNVQDSVRSDDLTASEFAQLTHMKVLYRSDEEEQALTNKPAAPVDPETSSTLSILDPLFFQPPRSPKAGPSHMRSPSMSSLATTVSTSNLSNPRPSKFSPPPHGPHPKSEHNDPPPISTRVGRFTVTVEANSTSPWAERPDVLGEFEALQRFRRVSTETSRS</sequence>
<feature type="region of interest" description="Disordered" evidence="1">
    <location>
        <begin position="257"/>
        <end position="305"/>
    </location>
</feature>
<feature type="compositionally biased region" description="Low complexity" evidence="1">
    <location>
        <begin position="361"/>
        <end position="375"/>
    </location>
</feature>